<dbReference type="EMBL" id="FZOT01000004">
    <property type="protein sequence ID" value="SNS64248.1"/>
    <property type="molecule type" value="Genomic_DNA"/>
</dbReference>
<accession>A0A239G654</accession>
<proteinExistence type="predicted"/>
<reference evidence="2 3" key="1">
    <citation type="submission" date="2017-06" db="EMBL/GenBank/DDBJ databases">
        <authorList>
            <person name="Kim H.J."/>
            <person name="Triplett B.A."/>
        </authorList>
    </citation>
    <scope>NUCLEOTIDE SEQUENCE [LARGE SCALE GENOMIC DNA]</scope>
    <source>
        <strain evidence="2 3">U15</strain>
    </source>
</reference>
<dbReference type="Proteomes" id="UP000198284">
    <property type="component" value="Unassembled WGS sequence"/>
</dbReference>
<evidence type="ECO:0000313" key="3">
    <source>
        <dbReference type="Proteomes" id="UP000198284"/>
    </source>
</evidence>
<feature type="region of interest" description="Disordered" evidence="1">
    <location>
        <begin position="90"/>
        <end position="112"/>
    </location>
</feature>
<name>A0A239G654_9BURK</name>
<dbReference type="AlphaFoldDB" id="A0A239G654"/>
<evidence type="ECO:0000256" key="1">
    <source>
        <dbReference type="SAM" id="MobiDB-lite"/>
    </source>
</evidence>
<feature type="compositionally biased region" description="Basic and acidic residues" evidence="1">
    <location>
        <begin position="91"/>
        <end position="100"/>
    </location>
</feature>
<gene>
    <name evidence="2" type="ORF">SAMN06265795_104255</name>
</gene>
<sequence length="124" mass="13726">MTAAVADKIDIARILIERMDGFFARARVSTIAAANSVLEAWAPEAPEEGEARCDVRIVFEDGLQCRSSIGLTRSHKRISLSRYIRQQIRAAEQRGGKPTHDAITITSAKRSQPSPMALLDQYDI</sequence>
<evidence type="ECO:0000313" key="2">
    <source>
        <dbReference type="EMBL" id="SNS64248.1"/>
    </source>
</evidence>
<protein>
    <submittedName>
        <fullName evidence="2">Uncharacterized protein</fullName>
    </submittedName>
</protein>
<organism evidence="2 3">
    <name type="scientific">Noviherbaspirillum humi</name>
    <dbReference type="NCBI Taxonomy" id="1688639"/>
    <lineage>
        <taxon>Bacteria</taxon>
        <taxon>Pseudomonadati</taxon>
        <taxon>Pseudomonadota</taxon>
        <taxon>Betaproteobacteria</taxon>
        <taxon>Burkholderiales</taxon>
        <taxon>Oxalobacteraceae</taxon>
        <taxon>Noviherbaspirillum</taxon>
    </lineage>
</organism>
<keyword evidence="3" id="KW-1185">Reference proteome</keyword>